<dbReference type="InterPro" id="IPR017853">
    <property type="entry name" value="GH"/>
</dbReference>
<dbReference type="PANTHER" id="PTHR47182:SF5">
    <property type="entry name" value="CELL WALL ALPHA-1,3-GLUCAN SYNTHASE MOK12"/>
    <property type="match status" value="1"/>
</dbReference>
<protein>
    <submittedName>
        <fullName evidence="1">Uncharacterized protein</fullName>
    </submittedName>
</protein>
<dbReference type="AlphaFoldDB" id="A0A4V1ISX6"/>
<feature type="non-terminal residue" evidence="1">
    <location>
        <position position="1"/>
    </location>
</feature>
<dbReference type="EMBL" id="ML013111">
    <property type="protein sequence ID" value="RKO95087.1"/>
    <property type="molecule type" value="Genomic_DNA"/>
</dbReference>
<sequence>KMIRLSCLVIEALDVDAFRVDKATQITTFGLGRWADGVRQCAKAVGKTNFFLPGEITAAVDLGAIY</sequence>
<dbReference type="GO" id="GO:0047657">
    <property type="term" value="F:alpha-1,3-glucan synthase activity"/>
    <property type="evidence" value="ECO:0007669"/>
    <property type="project" value="TreeGrafter"/>
</dbReference>
<dbReference type="Proteomes" id="UP000268535">
    <property type="component" value="Unassembled WGS sequence"/>
</dbReference>
<gene>
    <name evidence="1" type="ORF">CAUPRSCDRAFT_5207</name>
</gene>
<evidence type="ECO:0000313" key="2">
    <source>
        <dbReference type="Proteomes" id="UP000268535"/>
    </source>
</evidence>
<dbReference type="Gene3D" id="3.20.20.80">
    <property type="entry name" value="Glycosidases"/>
    <property type="match status" value="1"/>
</dbReference>
<accession>A0A4V1ISX6</accession>
<dbReference type="GO" id="GO:0070600">
    <property type="term" value="P:fungal-type cell wall (1-&gt;3)-alpha-glucan biosynthetic process"/>
    <property type="evidence" value="ECO:0007669"/>
    <property type="project" value="TreeGrafter"/>
</dbReference>
<dbReference type="GO" id="GO:0009277">
    <property type="term" value="C:fungal-type cell wall"/>
    <property type="evidence" value="ECO:0007669"/>
    <property type="project" value="TreeGrafter"/>
</dbReference>
<proteinExistence type="predicted"/>
<reference evidence="2" key="1">
    <citation type="journal article" date="2018" name="Nat. Microbiol.">
        <title>Leveraging single-cell genomics to expand the fungal tree of life.</title>
        <authorList>
            <person name="Ahrendt S.R."/>
            <person name="Quandt C.A."/>
            <person name="Ciobanu D."/>
            <person name="Clum A."/>
            <person name="Salamov A."/>
            <person name="Andreopoulos B."/>
            <person name="Cheng J.F."/>
            <person name="Woyke T."/>
            <person name="Pelin A."/>
            <person name="Henrissat B."/>
            <person name="Reynolds N.K."/>
            <person name="Benny G.L."/>
            <person name="Smith M.E."/>
            <person name="James T.Y."/>
            <person name="Grigoriev I.V."/>
        </authorList>
    </citation>
    <scope>NUCLEOTIDE SEQUENCE [LARGE SCALE GENOMIC DNA]</scope>
    <source>
        <strain evidence="2">ATCC 52028</strain>
    </source>
</reference>
<dbReference type="InterPro" id="IPR058655">
    <property type="entry name" value="Mok11-14/Ags1-like"/>
</dbReference>
<organism evidence="1 2">
    <name type="scientific">Caulochytrium protostelioides</name>
    <dbReference type="NCBI Taxonomy" id="1555241"/>
    <lineage>
        <taxon>Eukaryota</taxon>
        <taxon>Fungi</taxon>
        <taxon>Fungi incertae sedis</taxon>
        <taxon>Chytridiomycota</taxon>
        <taxon>Chytridiomycota incertae sedis</taxon>
        <taxon>Chytridiomycetes</taxon>
        <taxon>Caulochytriales</taxon>
        <taxon>Caulochytriaceae</taxon>
        <taxon>Caulochytrium</taxon>
    </lineage>
</organism>
<feature type="non-terminal residue" evidence="1">
    <location>
        <position position="66"/>
    </location>
</feature>
<evidence type="ECO:0000313" key="1">
    <source>
        <dbReference type="EMBL" id="RKO95087.1"/>
    </source>
</evidence>
<dbReference type="PANTHER" id="PTHR47182">
    <property type="entry name" value="CELL WALL ALPHA-1,3-GLUCAN SYNTHASE AGS1-RELATED"/>
    <property type="match status" value="1"/>
</dbReference>
<dbReference type="SUPFAM" id="SSF51445">
    <property type="entry name" value="(Trans)glycosidases"/>
    <property type="match status" value="1"/>
</dbReference>
<name>A0A4V1ISX6_9FUNG</name>